<evidence type="ECO:0000256" key="1">
    <source>
        <dbReference type="SAM" id="Phobius"/>
    </source>
</evidence>
<sequence length="95" mass="10070">MGVPQGLNSLANQNAVYYQADPATLGASSGLLRTFTYLGAIVASASSGAFYGQRASTHGLHELAVFLFVIALCFFALTLVDRSLRAVTATTNRKR</sequence>
<dbReference type="InterPro" id="IPR036259">
    <property type="entry name" value="MFS_trans_sf"/>
</dbReference>
<evidence type="ECO:0000313" key="2">
    <source>
        <dbReference type="EMBL" id="GAA4668064.1"/>
    </source>
</evidence>
<comment type="caution">
    <text evidence="2">The sequence shown here is derived from an EMBL/GenBank/DDBJ whole genome shotgun (WGS) entry which is preliminary data.</text>
</comment>
<keyword evidence="1" id="KW-0472">Membrane</keyword>
<evidence type="ECO:0000313" key="3">
    <source>
        <dbReference type="Proteomes" id="UP001501295"/>
    </source>
</evidence>
<proteinExistence type="predicted"/>
<keyword evidence="1" id="KW-0812">Transmembrane</keyword>
<protein>
    <recommendedName>
        <fullName evidence="4">MFS transporter</fullName>
    </recommendedName>
</protein>
<dbReference type="EMBL" id="BAABLM010000001">
    <property type="protein sequence ID" value="GAA4668064.1"/>
    <property type="molecule type" value="Genomic_DNA"/>
</dbReference>
<dbReference type="RefSeq" id="WP_345373487.1">
    <property type="nucleotide sequence ID" value="NZ_BAABLM010000001.1"/>
</dbReference>
<organism evidence="2 3">
    <name type="scientific">Frondihabitans cladoniiphilus</name>
    <dbReference type="NCBI Taxonomy" id="715785"/>
    <lineage>
        <taxon>Bacteria</taxon>
        <taxon>Bacillati</taxon>
        <taxon>Actinomycetota</taxon>
        <taxon>Actinomycetes</taxon>
        <taxon>Micrococcales</taxon>
        <taxon>Microbacteriaceae</taxon>
        <taxon>Frondihabitans</taxon>
    </lineage>
</organism>
<name>A0ABP8VNS7_9MICO</name>
<gene>
    <name evidence="2" type="ORF">GCM10025780_08200</name>
</gene>
<evidence type="ECO:0008006" key="4">
    <source>
        <dbReference type="Google" id="ProtNLM"/>
    </source>
</evidence>
<feature type="transmembrane region" description="Helical" evidence="1">
    <location>
        <begin position="63"/>
        <end position="80"/>
    </location>
</feature>
<reference evidence="3" key="1">
    <citation type="journal article" date="2019" name="Int. J. Syst. Evol. Microbiol.">
        <title>The Global Catalogue of Microorganisms (GCM) 10K type strain sequencing project: providing services to taxonomists for standard genome sequencing and annotation.</title>
        <authorList>
            <consortium name="The Broad Institute Genomics Platform"/>
            <consortium name="The Broad Institute Genome Sequencing Center for Infectious Disease"/>
            <person name="Wu L."/>
            <person name="Ma J."/>
        </authorList>
    </citation>
    <scope>NUCLEOTIDE SEQUENCE [LARGE SCALE GENOMIC DNA]</scope>
    <source>
        <strain evidence="3">JCM 18956</strain>
    </source>
</reference>
<dbReference type="SUPFAM" id="SSF103473">
    <property type="entry name" value="MFS general substrate transporter"/>
    <property type="match status" value="1"/>
</dbReference>
<keyword evidence="1" id="KW-1133">Transmembrane helix</keyword>
<accession>A0ABP8VNS7</accession>
<dbReference type="Proteomes" id="UP001501295">
    <property type="component" value="Unassembled WGS sequence"/>
</dbReference>
<keyword evidence="3" id="KW-1185">Reference proteome</keyword>